<evidence type="ECO:0000313" key="2">
    <source>
        <dbReference type="Proteomes" id="UP000327493"/>
    </source>
</evidence>
<name>A0A5J5CSC0_9PERO</name>
<proteinExistence type="predicted"/>
<accession>A0A5J5CSC0</accession>
<protein>
    <submittedName>
        <fullName evidence="1">Uncharacterized protein</fullName>
    </submittedName>
</protein>
<evidence type="ECO:0000313" key="1">
    <source>
        <dbReference type="EMBL" id="KAA8585248.1"/>
    </source>
</evidence>
<keyword evidence="2" id="KW-1185">Reference proteome</keyword>
<organism evidence="1 2">
    <name type="scientific">Etheostoma spectabile</name>
    <name type="common">orangethroat darter</name>
    <dbReference type="NCBI Taxonomy" id="54343"/>
    <lineage>
        <taxon>Eukaryota</taxon>
        <taxon>Metazoa</taxon>
        <taxon>Chordata</taxon>
        <taxon>Craniata</taxon>
        <taxon>Vertebrata</taxon>
        <taxon>Euteleostomi</taxon>
        <taxon>Actinopterygii</taxon>
        <taxon>Neopterygii</taxon>
        <taxon>Teleostei</taxon>
        <taxon>Neoteleostei</taxon>
        <taxon>Acanthomorphata</taxon>
        <taxon>Eupercaria</taxon>
        <taxon>Perciformes</taxon>
        <taxon>Percoidei</taxon>
        <taxon>Percidae</taxon>
        <taxon>Etheostomatinae</taxon>
        <taxon>Etheostoma</taxon>
    </lineage>
</organism>
<dbReference type="Proteomes" id="UP000327493">
    <property type="component" value="Chromosome 15"/>
</dbReference>
<dbReference type="EMBL" id="VOFY01000015">
    <property type="protein sequence ID" value="KAA8585248.1"/>
    <property type="molecule type" value="Genomic_DNA"/>
</dbReference>
<reference evidence="1 2" key="1">
    <citation type="submission" date="2019-08" db="EMBL/GenBank/DDBJ databases">
        <title>A chromosome-level genome assembly, high-density linkage maps, and genome scans reveal the genomic architecture of hybrid incompatibilities underlying speciation via character displacement in darters (Percidae: Etheostominae).</title>
        <authorList>
            <person name="Moran R.L."/>
            <person name="Catchen J.M."/>
            <person name="Fuller R.C."/>
        </authorList>
    </citation>
    <scope>NUCLEOTIDE SEQUENCE [LARGE SCALE GENOMIC DNA]</scope>
    <source>
        <strain evidence="1">EspeVRDwgs_2016</strain>
        <tissue evidence="1">Muscle</tissue>
    </source>
</reference>
<dbReference type="AlphaFoldDB" id="A0A5J5CSC0"/>
<gene>
    <name evidence="1" type="ORF">FQN60_003942</name>
</gene>
<sequence length="50" mass="5415">MADMKVYVGPMEDVTSMSDRNKASSLSSALDLVGAEYNKGFHYAADITVQ</sequence>
<comment type="caution">
    <text evidence="1">The sequence shown here is derived from an EMBL/GenBank/DDBJ whole genome shotgun (WGS) entry which is preliminary data.</text>
</comment>